<keyword evidence="3" id="KW-1185">Reference proteome</keyword>
<keyword evidence="1" id="KW-0472">Membrane</keyword>
<evidence type="ECO:0000313" key="2">
    <source>
        <dbReference type="EMBL" id="RIX77239.1"/>
    </source>
</evidence>
<reference evidence="2 3" key="1">
    <citation type="submission" date="2018-09" db="EMBL/GenBank/DDBJ databases">
        <title>Acidovorax cavernicola nov. sp. isolated from Gruta de las Maravillas (Aracena, Spain).</title>
        <authorList>
            <person name="Jurado V."/>
            <person name="Gutierrez-Patricio S."/>
            <person name="Gonzalez-Pimentel J.L."/>
            <person name="Miller A.Z."/>
            <person name="Laiz L."/>
            <person name="Saiz-Jimenez C."/>
        </authorList>
    </citation>
    <scope>NUCLEOTIDE SEQUENCE [LARGE SCALE GENOMIC DNA]</scope>
    <source>
        <strain evidence="2 3">1011MAR4D40.2</strain>
    </source>
</reference>
<feature type="non-terminal residue" evidence="2">
    <location>
        <position position="60"/>
    </location>
</feature>
<dbReference type="Proteomes" id="UP000265619">
    <property type="component" value="Unassembled WGS sequence"/>
</dbReference>
<organism evidence="2 3">
    <name type="scientific">Acidovorax cavernicola</name>
    <dbReference type="NCBI Taxonomy" id="1675792"/>
    <lineage>
        <taxon>Bacteria</taxon>
        <taxon>Pseudomonadati</taxon>
        <taxon>Pseudomonadota</taxon>
        <taxon>Betaproteobacteria</taxon>
        <taxon>Burkholderiales</taxon>
        <taxon>Comamonadaceae</taxon>
        <taxon>Acidovorax</taxon>
    </lineage>
</organism>
<keyword evidence="1" id="KW-1133">Transmembrane helix</keyword>
<keyword evidence="1" id="KW-0812">Transmembrane</keyword>
<proteinExistence type="predicted"/>
<sequence>MDFNENRRPTGRLVGFGIVVLLHLLLGWALVSGLARQVVDVIKSPVEVSIVDETKPPPPP</sequence>
<dbReference type="AlphaFoldDB" id="A0A9X8D3B8"/>
<feature type="transmembrane region" description="Helical" evidence="1">
    <location>
        <begin position="12"/>
        <end position="31"/>
    </location>
</feature>
<comment type="caution">
    <text evidence="2">The sequence shown here is derived from an EMBL/GenBank/DDBJ whole genome shotgun (WGS) entry which is preliminary data.</text>
</comment>
<evidence type="ECO:0000256" key="1">
    <source>
        <dbReference type="SAM" id="Phobius"/>
    </source>
</evidence>
<name>A0A9X8D3B8_9BURK</name>
<accession>A0A9X8D3B8</accession>
<evidence type="ECO:0000313" key="3">
    <source>
        <dbReference type="Proteomes" id="UP000265619"/>
    </source>
</evidence>
<gene>
    <name evidence="2" type="ORF">D3H34_19980</name>
</gene>
<dbReference type="EMBL" id="QXMN01000026">
    <property type="protein sequence ID" value="RIX77239.1"/>
    <property type="molecule type" value="Genomic_DNA"/>
</dbReference>
<protein>
    <submittedName>
        <fullName evidence="2">Energy transducer TonB</fullName>
    </submittedName>
</protein>